<feature type="region of interest" description="Disordered" evidence="6">
    <location>
        <begin position="565"/>
        <end position="584"/>
    </location>
</feature>
<evidence type="ECO:0000313" key="8">
    <source>
        <dbReference type="EMBL" id="QMU26430.1"/>
    </source>
</evidence>
<feature type="domain" description="RNA-directed RNA polymerase C-terminal" evidence="7">
    <location>
        <begin position="203"/>
        <end position="423"/>
    </location>
</feature>
<dbReference type="InterPro" id="IPR001205">
    <property type="entry name" value="RNA-dir_pol_C"/>
</dbReference>
<evidence type="ECO:0000256" key="1">
    <source>
        <dbReference type="ARBA" id="ARBA00022484"/>
    </source>
</evidence>
<keyword evidence="4" id="KW-0547">Nucleotide-binding</keyword>
<sequence length="584" mass="68356">MPAPNLRYIRTLLTRERPKAYPLKTTWLMDRTRRRAVLKAFYKYLPESIVDEVKNQRRSEYSDESLTEDFFKNEQPEINLNRDFHYRKALRVMTKLFKPKRNYKPVAFPDLRYYPWNLRTSAEAPYTHSDFWNSYLRNKMFRKEILDAAPSFHNLFDELFIKNRNLIHMIKDKHSAFFDSHGIPKPYYWVTLHARSHVVGPDEPDKIRAVFGVPKLLLFVENMFIWPMQADLLNRDPEHSPMMWGCEISRGGWKRLRRLIHKKTGSKFRTVLSADWSQFDRRALFSIIDDTHDIWHSFYDWDGSYAPTTYYPDAHTDPQRLQNLWDWFTHNVKYYPIALPNGDLYQWTRNGIASGYQETQLMDSWVNGIMLLTSLSELGVDIEHNHFFVKLQGDDSIACFSEGFFRIYGKQRFLSKLAEIALKRFNAKLSVDKSDVSDRLDGTYVLGYYNTSGLAWRTDVDLLSHLLFPERSQDLAATAATAVGIALASMGCSRVVYDICKDLFDFLTIDLGVVAKPDPTMMRQILHTHGGIYGFPISEAGTIMDFPSFDTCYFQNYVLDGRSETERERTWPTDPERSGGFAFL</sequence>
<evidence type="ECO:0000256" key="4">
    <source>
        <dbReference type="ARBA" id="ARBA00022741"/>
    </source>
</evidence>
<keyword evidence="5" id="KW-0693">Viral RNA replication</keyword>
<dbReference type="InterPro" id="IPR043502">
    <property type="entry name" value="DNA/RNA_pol_sf"/>
</dbReference>
<dbReference type="GO" id="GO:0003968">
    <property type="term" value="F:RNA-directed RNA polymerase activity"/>
    <property type="evidence" value="ECO:0007669"/>
    <property type="project" value="UniProtKB-KW"/>
</dbReference>
<organism evidence="8">
    <name type="scientific">Rosellinia necatrix partitivirus 26</name>
    <dbReference type="NCBI Taxonomy" id="2759761"/>
    <lineage>
        <taxon>Viruses</taxon>
        <taxon>Riboviria</taxon>
        <taxon>Orthornavirae</taxon>
        <taxon>Pisuviricota</taxon>
        <taxon>Duplopiviricetes</taxon>
        <taxon>Durnavirales</taxon>
        <taxon>Partitiviridae</taxon>
    </lineage>
</organism>
<evidence type="ECO:0000256" key="6">
    <source>
        <dbReference type="SAM" id="MobiDB-lite"/>
    </source>
</evidence>
<feature type="compositionally biased region" description="Basic and acidic residues" evidence="6">
    <location>
        <begin position="565"/>
        <end position="577"/>
    </location>
</feature>
<dbReference type="GO" id="GO:0000166">
    <property type="term" value="F:nucleotide binding"/>
    <property type="evidence" value="ECO:0007669"/>
    <property type="project" value="UniProtKB-KW"/>
</dbReference>
<dbReference type="SUPFAM" id="SSF56672">
    <property type="entry name" value="DNA/RNA polymerases"/>
    <property type="match status" value="1"/>
</dbReference>
<evidence type="ECO:0000256" key="2">
    <source>
        <dbReference type="ARBA" id="ARBA00022679"/>
    </source>
</evidence>
<accession>A0A7G4WLZ8</accession>
<dbReference type="Pfam" id="PF00680">
    <property type="entry name" value="RdRP_1"/>
    <property type="match status" value="1"/>
</dbReference>
<name>A0A7G4WLZ8_9VIRU</name>
<reference evidence="8" key="1">
    <citation type="submission" date="2020-05" db="EMBL/GenBank/DDBJ databases">
        <title>Coincidence of a Novel Fusagravirus and Partitivirus in a Korean Isolate of Rosellinia necatrix KACC40168.</title>
        <authorList>
            <person name="Chun J."/>
            <person name="Kim D.-H."/>
        </authorList>
    </citation>
    <scope>NUCLEOTIDE SEQUENCE</scope>
    <source>
        <strain evidence="8">KACC40168</strain>
    </source>
</reference>
<evidence type="ECO:0000256" key="3">
    <source>
        <dbReference type="ARBA" id="ARBA00022695"/>
    </source>
</evidence>
<keyword evidence="1 8" id="KW-0696">RNA-directed RNA polymerase</keyword>
<keyword evidence="3" id="KW-0548">Nucleotidyltransferase</keyword>
<evidence type="ECO:0000256" key="5">
    <source>
        <dbReference type="ARBA" id="ARBA00022953"/>
    </source>
</evidence>
<dbReference type="EMBL" id="MT520145">
    <property type="protein sequence ID" value="QMU26430.1"/>
    <property type="molecule type" value="Genomic_RNA"/>
</dbReference>
<dbReference type="GO" id="GO:0006351">
    <property type="term" value="P:DNA-templated transcription"/>
    <property type="evidence" value="ECO:0007669"/>
    <property type="project" value="InterPro"/>
</dbReference>
<dbReference type="InterPro" id="IPR043128">
    <property type="entry name" value="Rev_trsase/Diguanyl_cyclase"/>
</dbReference>
<dbReference type="GO" id="GO:0003723">
    <property type="term" value="F:RNA binding"/>
    <property type="evidence" value="ECO:0007669"/>
    <property type="project" value="InterPro"/>
</dbReference>
<dbReference type="Gene3D" id="3.30.70.270">
    <property type="match status" value="1"/>
</dbReference>
<evidence type="ECO:0000259" key="7">
    <source>
        <dbReference type="Pfam" id="PF00680"/>
    </source>
</evidence>
<protein>
    <submittedName>
        <fullName evidence="8">RNA-dependent RNA polymerase</fullName>
    </submittedName>
</protein>
<proteinExistence type="predicted"/>
<keyword evidence="2" id="KW-0808">Transferase</keyword>